<proteinExistence type="predicted"/>
<dbReference type="InterPro" id="IPR036271">
    <property type="entry name" value="Tet_transcr_reg_TetR-rel_C_sf"/>
</dbReference>
<dbReference type="RefSeq" id="WP_114577737.1">
    <property type="nucleotide sequence ID" value="NZ_JAIVEF010000008.1"/>
</dbReference>
<accession>A0ABD5QKM3</accession>
<evidence type="ECO:0000256" key="4">
    <source>
        <dbReference type="ARBA" id="ARBA00023163"/>
    </source>
</evidence>
<keyword evidence="2" id="KW-0805">Transcription regulation</keyword>
<comment type="caution">
    <text evidence="7">The sequence shown here is derived from an EMBL/GenBank/DDBJ whole genome shotgun (WGS) entry which is preliminary data.</text>
</comment>
<dbReference type="GO" id="GO:0003677">
    <property type="term" value="F:DNA binding"/>
    <property type="evidence" value="ECO:0007669"/>
    <property type="project" value="UniProtKB-UniRule"/>
</dbReference>
<keyword evidence="1" id="KW-0678">Repressor</keyword>
<keyword evidence="4" id="KW-0804">Transcription</keyword>
<dbReference type="SUPFAM" id="SSF48498">
    <property type="entry name" value="Tetracyclin repressor-like, C-terminal domain"/>
    <property type="match status" value="1"/>
</dbReference>
<dbReference type="PROSITE" id="PS50977">
    <property type="entry name" value="HTH_TETR_2"/>
    <property type="match status" value="1"/>
</dbReference>
<sequence>MTEPSAREEIMEATYDALCDRGYSELTARAIADRTTKSKSHLFYHYDSLDDLVVDFIDYLLERFDDWVETTRERPPVERLTAFTDWFLYGPGDDEQVSFHTAMLELRAQAPYNDRYRERLRDGDRRLRAVVEEILEAGIESGQLREHDPERTAALLIAAFDGARVRQLTTGRDAYPAQVREAVVADLLADLVAEGVSLDVEGSDGDA</sequence>
<dbReference type="SUPFAM" id="SSF46689">
    <property type="entry name" value="Homeodomain-like"/>
    <property type="match status" value="1"/>
</dbReference>
<keyword evidence="3 5" id="KW-0238">DNA-binding</keyword>
<dbReference type="AlphaFoldDB" id="A0ABD5QKM3"/>
<name>A0ABD5QKM3_9EURY</name>
<keyword evidence="8" id="KW-1185">Reference proteome</keyword>
<evidence type="ECO:0000256" key="5">
    <source>
        <dbReference type="PROSITE-ProRule" id="PRU00335"/>
    </source>
</evidence>
<dbReference type="InterPro" id="IPR001647">
    <property type="entry name" value="HTH_TetR"/>
</dbReference>
<dbReference type="Pfam" id="PF00440">
    <property type="entry name" value="TetR_N"/>
    <property type="match status" value="1"/>
</dbReference>
<dbReference type="PANTHER" id="PTHR30055:SF234">
    <property type="entry name" value="HTH-TYPE TRANSCRIPTIONAL REGULATOR BETI"/>
    <property type="match status" value="1"/>
</dbReference>
<reference evidence="7 8" key="1">
    <citation type="journal article" date="2019" name="Int. J. Syst. Evol. Microbiol.">
        <title>The Global Catalogue of Microorganisms (GCM) 10K type strain sequencing project: providing services to taxonomists for standard genome sequencing and annotation.</title>
        <authorList>
            <consortium name="The Broad Institute Genomics Platform"/>
            <consortium name="The Broad Institute Genome Sequencing Center for Infectious Disease"/>
            <person name="Wu L."/>
            <person name="Ma J."/>
        </authorList>
    </citation>
    <scope>NUCLEOTIDE SEQUENCE [LARGE SCALE GENOMIC DNA]</scope>
    <source>
        <strain evidence="7 8">CGMCC 1.15824</strain>
    </source>
</reference>
<dbReference type="Proteomes" id="UP001595925">
    <property type="component" value="Unassembled WGS sequence"/>
</dbReference>
<evidence type="ECO:0000256" key="1">
    <source>
        <dbReference type="ARBA" id="ARBA00022491"/>
    </source>
</evidence>
<dbReference type="InterPro" id="IPR039538">
    <property type="entry name" value="BetI_C"/>
</dbReference>
<dbReference type="Gene3D" id="1.10.357.10">
    <property type="entry name" value="Tetracycline Repressor, domain 2"/>
    <property type="match status" value="1"/>
</dbReference>
<gene>
    <name evidence="7" type="ORF">ACFPFO_21250</name>
</gene>
<evidence type="ECO:0000256" key="3">
    <source>
        <dbReference type="ARBA" id="ARBA00023125"/>
    </source>
</evidence>
<evidence type="ECO:0000259" key="6">
    <source>
        <dbReference type="PROSITE" id="PS50977"/>
    </source>
</evidence>
<dbReference type="InterPro" id="IPR050109">
    <property type="entry name" value="HTH-type_TetR-like_transc_reg"/>
</dbReference>
<evidence type="ECO:0000313" key="7">
    <source>
        <dbReference type="EMBL" id="MFC4990226.1"/>
    </source>
</evidence>
<dbReference type="InterPro" id="IPR009057">
    <property type="entry name" value="Homeodomain-like_sf"/>
</dbReference>
<protein>
    <submittedName>
        <fullName evidence="7">TetR/AcrR family transcriptional regulator</fullName>
    </submittedName>
</protein>
<dbReference type="EMBL" id="JBHSJG010000065">
    <property type="protein sequence ID" value="MFC4990226.1"/>
    <property type="molecule type" value="Genomic_DNA"/>
</dbReference>
<feature type="domain" description="HTH tetR-type" evidence="6">
    <location>
        <begin position="4"/>
        <end position="64"/>
    </location>
</feature>
<evidence type="ECO:0000313" key="8">
    <source>
        <dbReference type="Proteomes" id="UP001595925"/>
    </source>
</evidence>
<dbReference type="PANTHER" id="PTHR30055">
    <property type="entry name" value="HTH-TYPE TRANSCRIPTIONAL REGULATOR RUTR"/>
    <property type="match status" value="1"/>
</dbReference>
<organism evidence="7 8">
    <name type="scientific">Saliphagus infecundisoli</name>
    <dbReference type="NCBI Taxonomy" id="1849069"/>
    <lineage>
        <taxon>Archaea</taxon>
        <taxon>Methanobacteriati</taxon>
        <taxon>Methanobacteriota</taxon>
        <taxon>Stenosarchaea group</taxon>
        <taxon>Halobacteria</taxon>
        <taxon>Halobacteriales</taxon>
        <taxon>Natrialbaceae</taxon>
        <taxon>Saliphagus</taxon>
    </lineage>
</organism>
<feature type="DNA-binding region" description="H-T-H motif" evidence="5">
    <location>
        <begin position="27"/>
        <end position="46"/>
    </location>
</feature>
<dbReference type="Pfam" id="PF13977">
    <property type="entry name" value="TetR_C_6"/>
    <property type="match status" value="1"/>
</dbReference>
<evidence type="ECO:0000256" key="2">
    <source>
        <dbReference type="ARBA" id="ARBA00023015"/>
    </source>
</evidence>